<evidence type="ECO:0000313" key="1">
    <source>
        <dbReference type="EMBL" id="PZW21069.1"/>
    </source>
</evidence>
<organism evidence="1 2">
    <name type="scientific">Thermosporothrix hazakensis</name>
    <dbReference type="NCBI Taxonomy" id="644383"/>
    <lineage>
        <taxon>Bacteria</taxon>
        <taxon>Bacillati</taxon>
        <taxon>Chloroflexota</taxon>
        <taxon>Ktedonobacteria</taxon>
        <taxon>Ktedonobacterales</taxon>
        <taxon>Thermosporotrichaceae</taxon>
        <taxon>Thermosporothrix</taxon>
    </lineage>
</organism>
<protein>
    <submittedName>
        <fullName evidence="1">Uncharacterized protein</fullName>
    </submittedName>
</protein>
<dbReference type="Proteomes" id="UP000248806">
    <property type="component" value="Unassembled WGS sequence"/>
</dbReference>
<evidence type="ECO:0000313" key="2">
    <source>
        <dbReference type="Proteomes" id="UP000248806"/>
    </source>
</evidence>
<dbReference type="AlphaFoldDB" id="A0A326TZ56"/>
<proteinExistence type="predicted"/>
<gene>
    <name evidence="1" type="ORF">EI42_05724</name>
</gene>
<dbReference type="EMBL" id="QKUF01000037">
    <property type="protein sequence ID" value="PZW21069.1"/>
    <property type="molecule type" value="Genomic_DNA"/>
</dbReference>
<accession>A0A326TZ56</accession>
<sequence>MRGHANEIGPIYEKYYVLTLTSTELATTLLVAQQRMAELSAKHPEQLSPNEQMLLYGLHCFITKVEQIVEQERQRRS</sequence>
<reference evidence="1 2" key="1">
    <citation type="submission" date="2018-06" db="EMBL/GenBank/DDBJ databases">
        <title>Genomic Encyclopedia of Archaeal and Bacterial Type Strains, Phase II (KMG-II): from individual species to whole genera.</title>
        <authorList>
            <person name="Goeker M."/>
        </authorList>
    </citation>
    <scope>NUCLEOTIDE SEQUENCE [LARGE SCALE GENOMIC DNA]</scope>
    <source>
        <strain evidence="1 2">ATCC BAA-1881</strain>
    </source>
</reference>
<comment type="caution">
    <text evidence="1">The sequence shown here is derived from an EMBL/GenBank/DDBJ whole genome shotgun (WGS) entry which is preliminary data.</text>
</comment>
<name>A0A326TZ56_THEHA</name>
<dbReference type="RefSeq" id="WP_111325964.1">
    <property type="nucleotide sequence ID" value="NZ_BIFX01000001.1"/>
</dbReference>
<keyword evidence="2" id="KW-1185">Reference proteome</keyword>